<dbReference type="OrthoDB" id="5471103at2"/>
<accession>A0A5Q4VE14</accession>
<gene>
    <name evidence="6" type="primary">lptC</name>
    <name evidence="6" type="ORF">FIM25_03025</name>
</gene>
<dbReference type="RefSeq" id="WP_139446138.1">
    <property type="nucleotide sequence ID" value="NZ_VDMB01000002.1"/>
</dbReference>
<dbReference type="InterPro" id="IPR052363">
    <property type="entry name" value="LPS_export_LptC"/>
</dbReference>
<dbReference type="Pfam" id="PF06835">
    <property type="entry name" value="LptC"/>
    <property type="match status" value="1"/>
</dbReference>
<evidence type="ECO:0000313" key="7">
    <source>
        <dbReference type="Proteomes" id="UP000321899"/>
    </source>
</evidence>
<dbReference type="NCBIfam" id="TIGR04409">
    <property type="entry name" value="LptC_YrbK"/>
    <property type="match status" value="1"/>
</dbReference>
<proteinExistence type="predicted"/>
<dbReference type="AlphaFoldDB" id="A0A5Q4VE14"/>
<name>A0A5Q4VE14_9BACT</name>
<sequence>MKPGYRKRRFLLFFVSGLILTTAILFMVERFRTPLPPDSLLQRSDITLTRFRHTATEEGKVVWTLSAERADYDRKADAAALEVVKATYMTKDNIPILAYALSGFVNIHTKDMLLEGSVKIEHPEYTAKSEKMEYIAKENLILSPKPVTVESEGLLIISDTLSYSISDGLIHFIGNVKGKLHGSMPSP</sequence>
<dbReference type="Gene3D" id="2.60.450.10">
    <property type="entry name" value="Lipopolysaccharide (LPS) transport protein A like domain"/>
    <property type="match status" value="1"/>
</dbReference>
<dbReference type="EMBL" id="VDMB01000002">
    <property type="protein sequence ID" value="TYT75885.1"/>
    <property type="molecule type" value="Genomic_DNA"/>
</dbReference>
<keyword evidence="2" id="KW-0997">Cell inner membrane</keyword>
<dbReference type="GO" id="GO:0015221">
    <property type="term" value="F:lipopolysaccharide transmembrane transporter activity"/>
    <property type="evidence" value="ECO:0007669"/>
    <property type="project" value="InterPro"/>
</dbReference>
<dbReference type="Proteomes" id="UP000321899">
    <property type="component" value="Unassembled WGS sequence"/>
</dbReference>
<dbReference type="PANTHER" id="PTHR37481">
    <property type="entry name" value="LIPOPOLYSACCHARIDE EXPORT SYSTEM PROTEIN LPTC"/>
    <property type="match status" value="1"/>
</dbReference>
<keyword evidence="4" id="KW-1133">Transmembrane helix</keyword>
<evidence type="ECO:0000256" key="2">
    <source>
        <dbReference type="ARBA" id="ARBA00022519"/>
    </source>
</evidence>
<keyword evidence="1" id="KW-1003">Cell membrane</keyword>
<keyword evidence="7" id="KW-1185">Reference proteome</keyword>
<comment type="caution">
    <text evidence="6">The sequence shown here is derived from an EMBL/GenBank/DDBJ whole genome shotgun (WGS) entry which is preliminary data.</text>
</comment>
<evidence type="ECO:0000256" key="3">
    <source>
        <dbReference type="ARBA" id="ARBA00022692"/>
    </source>
</evidence>
<dbReference type="InterPro" id="IPR026265">
    <property type="entry name" value="LptC"/>
</dbReference>
<evidence type="ECO:0000256" key="1">
    <source>
        <dbReference type="ARBA" id="ARBA00022475"/>
    </source>
</evidence>
<dbReference type="GO" id="GO:0005886">
    <property type="term" value="C:plasma membrane"/>
    <property type="evidence" value="ECO:0007669"/>
    <property type="project" value="InterPro"/>
</dbReference>
<evidence type="ECO:0000256" key="4">
    <source>
        <dbReference type="ARBA" id="ARBA00022989"/>
    </source>
</evidence>
<reference evidence="6 7" key="1">
    <citation type="submission" date="2019-06" db="EMBL/GenBank/DDBJ databases">
        <title>Desulfobotulus mexicanus sp. nov., a novel sulfate-reducing bacterium isolated from the sediment of an alkaline crater lake in Mexico.</title>
        <authorList>
            <person name="Hirschler-Rea A."/>
        </authorList>
    </citation>
    <scope>NUCLEOTIDE SEQUENCE [LARGE SCALE GENOMIC DNA]</scope>
    <source>
        <strain evidence="6 7">PAR22N</strain>
    </source>
</reference>
<dbReference type="GO" id="GO:0030288">
    <property type="term" value="C:outer membrane-bounded periplasmic space"/>
    <property type="evidence" value="ECO:0007669"/>
    <property type="project" value="TreeGrafter"/>
</dbReference>
<dbReference type="GO" id="GO:0017089">
    <property type="term" value="F:glycolipid transfer activity"/>
    <property type="evidence" value="ECO:0007669"/>
    <property type="project" value="TreeGrafter"/>
</dbReference>
<dbReference type="PANTHER" id="PTHR37481:SF1">
    <property type="entry name" value="LIPOPOLYSACCHARIDE EXPORT SYSTEM PROTEIN LPTC"/>
    <property type="match status" value="1"/>
</dbReference>
<protein>
    <submittedName>
        <fullName evidence="6">LPS export ABC transporter periplasmic protein LptC</fullName>
    </submittedName>
</protein>
<keyword evidence="3" id="KW-0812">Transmembrane</keyword>
<dbReference type="InterPro" id="IPR010664">
    <property type="entry name" value="LipoPS_assembly_LptC-rel"/>
</dbReference>
<evidence type="ECO:0000256" key="5">
    <source>
        <dbReference type="ARBA" id="ARBA00023136"/>
    </source>
</evidence>
<keyword evidence="5" id="KW-0472">Membrane</keyword>
<organism evidence="6 7">
    <name type="scientific">Desulfobotulus mexicanus</name>
    <dbReference type="NCBI Taxonomy" id="2586642"/>
    <lineage>
        <taxon>Bacteria</taxon>
        <taxon>Pseudomonadati</taxon>
        <taxon>Thermodesulfobacteriota</taxon>
        <taxon>Desulfobacteria</taxon>
        <taxon>Desulfobacterales</taxon>
        <taxon>Desulfobacteraceae</taxon>
        <taxon>Desulfobotulus</taxon>
    </lineage>
</organism>
<evidence type="ECO:0000313" key="6">
    <source>
        <dbReference type="EMBL" id="TYT75885.1"/>
    </source>
</evidence>